<dbReference type="AlphaFoldDB" id="A0A2I2LD64"/>
<proteinExistence type="predicted"/>
<dbReference type="EMBL" id="OENE01000003">
    <property type="protein sequence ID" value="SOS58163.1"/>
    <property type="molecule type" value="Genomic_DNA"/>
</dbReference>
<organism evidence="2 3">
    <name type="scientific">Tenacibaculum finnmarkense genomovar ulcerans</name>
    <dbReference type="NCBI Taxonomy" id="2781388"/>
    <lineage>
        <taxon>Bacteria</taxon>
        <taxon>Pseudomonadati</taxon>
        <taxon>Bacteroidota</taxon>
        <taxon>Flavobacteriia</taxon>
        <taxon>Flavobacteriales</taxon>
        <taxon>Flavobacteriaceae</taxon>
        <taxon>Tenacibaculum</taxon>
        <taxon>Tenacibaculum finnmarkense</taxon>
    </lineage>
</organism>
<keyword evidence="1" id="KW-1133">Transmembrane helix</keyword>
<accession>A0A2I2LD64</accession>
<evidence type="ECO:0000313" key="3">
    <source>
        <dbReference type="Proteomes" id="UP000490060"/>
    </source>
</evidence>
<evidence type="ECO:0008006" key="4">
    <source>
        <dbReference type="Google" id="ProtNLM"/>
    </source>
</evidence>
<keyword evidence="1" id="KW-0472">Membrane</keyword>
<name>A0A2I2LD64_9FLAO</name>
<dbReference type="GeneID" id="86818346"/>
<feature type="transmembrane region" description="Helical" evidence="1">
    <location>
        <begin position="20"/>
        <end position="40"/>
    </location>
</feature>
<dbReference type="Proteomes" id="UP000490060">
    <property type="component" value="Unassembled WGS sequence"/>
</dbReference>
<reference evidence="2 3" key="1">
    <citation type="submission" date="2017-11" db="EMBL/GenBank/DDBJ databases">
        <authorList>
            <person name="Duchaud E."/>
        </authorList>
    </citation>
    <scope>NUCLEOTIDE SEQUENCE [LARGE SCALE GENOMIC DNA]</scope>
    <source>
        <strain evidence="2 3">TNO010</strain>
    </source>
</reference>
<evidence type="ECO:0000313" key="2">
    <source>
        <dbReference type="EMBL" id="SOS58163.1"/>
    </source>
</evidence>
<sequence length="89" mass="10688">MNNDFLSYWEEKRKNKIRFLLLNNFKVSLFLVVLPILFALSDNAFLVDQNLIMPLFKNIVFFMILCIVLNFYQFKTNEGLFKKSLKNEK</sequence>
<dbReference type="RefSeq" id="WP_193702612.1">
    <property type="nucleotide sequence ID" value="NZ_JAFMUH010000001.1"/>
</dbReference>
<protein>
    <recommendedName>
        <fullName evidence="4">2TM domain-containing protein</fullName>
    </recommendedName>
</protein>
<keyword evidence="1" id="KW-0812">Transmembrane</keyword>
<evidence type="ECO:0000256" key="1">
    <source>
        <dbReference type="SAM" id="Phobius"/>
    </source>
</evidence>
<feature type="transmembrane region" description="Helical" evidence="1">
    <location>
        <begin position="52"/>
        <end position="72"/>
    </location>
</feature>
<gene>
    <name evidence="2" type="ORF">TNO010_110138</name>
</gene>